<evidence type="ECO:0000313" key="5">
    <source>
        <dbReference type="EMBL" id="MEH8017420.1"/>
    </source>
</evidence>
<proteinExistence type="inferred from homology"/>
<evidence type="ECO:0000256" key="1">
    <source>
        <dbReference type="ARBA" id="ARBA00001933"/>
    </source>
</evidence>
<feature type="domain" description="Tryptophan synthase beta chain-like PALP" evidence="4">
    <location>
        <begin position="15"/>
        <end position="318"/>
    </location>
</feature>
<gene>
    <name evidence="5" type="ORF">MN202_09255</name>
</gene>
<dbReference type="Pfam" id="PF00291">
    <property type="entry name" value="PALP"/>
    <property type="match status" value="1"/>
</dbReference>
<sequence>MSGFEQIPRQIISHQPTPLQSAPRLSALLGINLLLKRDDCTGLAGGGNKTRKLEYLLADAQRQGADTLVTIGGVQSNHARQTAAAAAQFGFGCELILQDVAGTPAADYQHNGNMLLNQLLGANIHRLSLAQDCQQYADTLLQQLRQQGKKPYLIPIGGSSVIGSLGYVRCALELLTQLKQQGEKPDQIVVATGSAGTQAGLLAGLILAGADIPVLGITVSRPADAQIMLVSNLLQQLLGFLQLDPALANGRVQANGDYYGSAYGVTTDATIQALRSAARTEGLLLDPVYTGKAMAGLIDLSQRGIIAKHSRQLFIHTGGSQALPAYLSVLN</sequence>
<keyword evidence="3" id="KW-0663">Pyridoxal phosphate</keyword>
<keyword evidence="6" id="KW-1185">Reference proteome</keyword>
<comment type="caution">
    <text evidence="5">The sequence shown here is derived from an EMBL/GenBank/DDBJ whole genome shotgun (WGS) entry which is preliminary data.</text>
</comment>
<dbReference type="PANTHER" id="PTHR43780">
    <property type="entry name" value="1-AMINOCYCLOPROPANE-1-CARBOXYLATE DEAMINASE-RELATED"/>
    <property type="match status" value="1"/>
</dbReference>
<dbReference type="InterPro" id="IPR036052">
    <property type="entry name" value="TrpB-like_PALP_sf"/>
</dbReference>
<name>A0ABU8C6Z5_9GAMM</name>
<dbReference type="InterPro" id="IPR027278">
    <property type="entry name" value="ACCD_DCysDesulf"/>
</dbReference>
<dbReference type="RefSeq" id="WP_335735826.1">
    <property type="nucleotide sequence ID" value="NZ_JALAAR010000006.1"/>
</dbReference>
<dbReference type="PANTHER" id="PTHR43780:SF2">
    <property type="entry name" value="1-AMINOCYCLOPROPANE-1-CARBOXYLATE DEAMINASE-RELATED"/>
    <property type="match status" value="1"/>
</dbReference>
<evidence type="ECO:0000259" key="4">
    <source>
        <dbReference type="Pfam" id="PF00291"/>
    </source>
</evidence>
<dbReference type="SUPFAM" id="SSF53686">
    <property type="entry name" value="Tryptophan synthase beta subunit-like PLP-dependent enzymes"/>
    <property type="match status" value="1"/>
</dbReference>
<dbReference type="Gene3D" id="3.40.50.1100">
    <property type="match status" value="2"/>
</dbReference>
<dbReference type="EMBL" id="JALAAR010000006">
    <property type="protein sequence ID" value="MEH8017420.1"/>
    <property type="molecule type" value="Genomic_DNA"/>
</dbReference>
<comment type="cofactor">
    <cofactor evidence="1">
        <name>pyridoxal 5'-phosphate</name>
        <dbReference type="ChEBI" id="CHEBI:597326"/>
    </cofactor>
</comment>
<comment type="similarity">
    <text evidence="2">Belongs to the ACC deaminase/D-cysteine desulfhydrase family.</text>
</comment>
<dbReference type="InterPro" id="IPR005966">
    <property type="entry name" value="D-Cys_desShydrase"/>
</dbReference>
<reference evidence="5 6" key="1">
    <citation type="journal article" date="2023" name="Ecotoxicol. Environ. Saf.">
        <title>Mercury remediation potential of mercury-resistant strain Rheinheimera metallidurans sp. nov. isolated from a municipal waste dumping site.</title>
        <authorList>
            <person name="Yadav V."/>
            <person name="Manjhi A."/>
            <person name="Vadakedath N."/>
        </authorList>
    </citation>
    <scope>NUCLEOTIDE SEQUENCE [LARGE SCALE GENOMIC DNA]</scope>
    <source>
        <strain evidence="5 6">E-49</strain>
    </source>
</reference>
<evidence type="ECO:0000256" key="3">
    <source>
        <dbReference type="ARBA" id="ARBA00022898"/>
    </source>
</evidence>
<evidence type="ECO:0000256" key="2">
    <source>
        <dbReference type="ARBA" id="ARBA00008639"/>
    </source>
</evidence>
<dbReference type="InterPro" id="IPR001926">
    <property type="entry name" value="TrpB-like_PALP"/>
</dbReference>
<accession>A0ABU8C6Z5</accession>
<dbReference type="PIRSF" id="PIRSF006278">
    <property type="entry name" value="ACCD_DCysDesulf"/>
    <property type="match status" value="1"/>
</dbReference>
<protein>
    <submittedName>
        <fullName evidence="5">D-cysteine desulfhydrase family protein</fullName>
    </submittedName>
</protein>
<dbReference type="Proteomes" id="UP001375382">
    <property type="component" value="Unassembled WGS sequence"/>
</dbReference>
<organism evidence="5 6">
    <name type="scientific">Rheinheimera muenzenbergensis</name>
    <dbReference type="NCBI Taxonomy" id="1193628"/>
    <lineage>
        <taxon>Bacteria</taxon>
        <taxon>Pseudomonadati</taxon>
        <taxon>Pseudomonadota</taxon>
        <taxon>Gammaproteobacteria</taxon>
        <taxon>Chromatiales</taxon>
        <taxon>Chromatiaceae</taxon>
        <taxon>Rheinheimera</taxon>
    </lineage>
</organism>
<dbReference type="NCBIfam" id="TIGR01275">
    <property type="entry name" value="ACC_deam_rel"/>
    <property type="match status" value="1"/>
</dbReference>
<evidence type="ECO:0000313" key="6">
    <source>
        <dbReference type="Proteomes" id="UP001375382"/>
    </source>
</evidence>